<evidence type="ECO:0000256" key="3">
    <source>
        <dbReference type="ARBA" id="ARBA00022679"/>
    </source>
</evidence>
<evidence type="ECO:0000259" key="6">
    <source>
        <dbReference type="PROSITE" id="PS50404"/>
    </source>
</evidence>
<evidence type="ECO:0000256" key="5">
    <source>
        <dbReference type="SAM" id="SignalP"/>
    </source>
</evidence>
<dbReference type="SUPFAM" id="SSF47616">
    <property type="entry name" value="GST C-terminal domain-like"/>
    <property type="match status" value="1"/>
</dbReference>
<dbReference type="Pfam" id="PF00043">
    <property type="entry name" value="GST_C"/>
    <property type="match status" value="1"/>
</dbReference>
<comment type="catalytic activity">
    <reaction evidence="4">
        <text>RX + glutathione = an S-substituted glutathione + a halide anion + H(+)</text>
        <dbReference type="Rhea" id="RHEA:16437"/>
        <dbReference type="ChEBI" id="CHEBI:15378"/>
        <dbReference type="ChEBI" id="CHEBI:16042"/>
        <dbReference type="ChEBI" id="CHEBI:17792"/>
        <dbReference type="ChEBI" id="CHEBI:57925"/>
        <dbReference type="ChEBI" id="CHEBI:90779"/>
        <dbReference type="EC" id="2.5.1.18"/>
    </reaction>
</comment>
<dbReference type="InterPro" id="IPR036282">
    <property type="entry name" value="Glutathione-S-Trfase_C_sf"/>
</dbReference>
<keyword evidence="5" id="KW-0732">Signal</keyword>
<dbReference type="Proteomes" id="UP000230069">
    <property type="component" value="Unassembled WGS sequence"/>
</dbReference>
<dbReference type="FunFam" id="3.40.30.10:FF:000016">
    <property type="entry name" value="Glutathione S-transferase F2"/>
    <property type="match status" value="1"/>
</dbReference>
<dbReference type="SFLD" id="SFLDS00019">
    <property type="entry name" value="Glutathione_Transferase_(cytos"/>
    <property type="match status" value="1"/>
</dbReference>
<dbReference type="OrthoDB" id="422574at2759"/>
<keyword evidence="3" id="KW-0808">Transferase</keyword>
<dbReference type="PANTHER" id="PTHR43900:SF47">
    <property type="entry name" value="GLUTATHIONE S-TRANSFERASE F6-RELATED"/>
    <property type="match status" value="1"/>
</dbReference>
<evidence type="ECO:0000313" key="9">
    <source>
        <dbReference type="Proteomes" id="UP000230069"/>
    </source>
</evidence>
<evidence type="ECO:0000256" key="2">
    <source>
        <dbReference type="ARBA" id="ARBA00012452"/>
    </source>
</evidence>
<dbReference type="EC" id="2.5.1.18" evidence="2"/>
<gene>
    <name evidence="8" type="ORF">AQUCO_00300787v1</name>
</gene>
<dbReference type="STRING" id="218851.A0A2G5F0K3"/>
<dbReference type="SFLD" id="SFLDG00358">
    <property type="entry name" value="Main_(cytGST)"/>
    <property type="match status" value="1"/>
</dbReference>
<reference evidence="8 9" key="1">
    <citation type="submission" date="2017-09" db="EMBL/GenBank/DDBJ databases">
        <title>WGS assembly of Aquilegia coerulea Goldsmith.</title>
        <authorList>
            <person name="Hodges S."/>
            <person name="Kramer E."/>
            <person name="Nordborg M."/>
            <person name="Tomkins J."/>
            <person name="Borevitz J."/>
            <person name="Derieg N."/>
            <person name="Yan J."/>
            <person name="Mihaltcheva S."/>
            <person name="Hayes R.D."/>
            <person name="Rokhsar D."/>
        </authorList>
    </citation>
    <scope>NUCLEOTIDE SEQUENCE [LARGE SCALE GENOMIC DNA]</scope>
    <source>
        <strain evidence="9">cv. Goldsmith</strain>
    </source>
</reference>
<proteinExistence type="inferred from homology"/>
<dbReference type="Gene3D" id="1.20.1050.10">
    <property type="match status" value="1"/>
</dbReference>
<dbReference type="Gene3D" id="3.40.30.10">
    <property type="entry name" value="Glutaredoxin"/>
    <property type="match status" value="1"/>
</dbReference>
<dbReference type="SUPFAM" id="SSF52833">
    <property type="entry name" value="Thioredoxin-like"/>
    <property type="match status" value="1"/>
</dbReference>
<dbReference type="AlphaFoldDB" id="A0A2G5F0K3"/>
<keyword evidence="9" id="KW-1185">Reference proteome</keyword>
<evidence type="ECO:0000259" key="7">
    <source>
        <dbReference type="PROSITE" id="PS50405"/>
    </source>
</evidence>
<feature type="domain" description="GST C-terminal" evidence="7">
    <location>
        <begin position="60"/>
        <end position="187"/>
    </location>
</feature>
<dbReference type="PROSITE" id="PS50405">
    <property type="entry name" value="GST_CTER"/>
    <property type="match status" value="1"/>
</dbReference>
<accession>A0A2G5F0K3</accession>
<dbReference type="GO" id="GO:0043295">
    <property type="term" value="F:glutathione binding"/>
    <property type="evidence" value="ECO:0007669"/>
    <property type="project" value="TreeGrafter"/>
</dbReference>
<organism evidence="8 9">
    <name type="scientific">Aquilegia coerulea</name>
    <name type="common">Rocky mountain columbine</name>
    <dbReference type="NCBI Taxonomy" id="218851"/>
    <lineage>
        <taxon>Eukaryota</taxon>
        <taxon>Viridiplantae</taxon>
        <taxon>Streptophyta</taxon>
        <taxon>Embryophyta</taxon>
        <taxon>Tracheophyta</taxon>
        <taxon>Spermatophyta</taxon>
        <taxon>Magnoliopsida</taxon>
        <taxon>Ranunculales</taxon>
        <taxon>Ranunculaceae</taxon>
        <taxon>Thalictroideae</taxon>
        <taxon>Aquilegia</taxon>
    </lineage>
</organism>
<name>A0A2G5F0K3_AQUCA</name>
<dbReference type="GO" id="GO:0006749">
    <property type="term" value="P:glutathione metabolic process"/>
    <property type="evidence" value="ECO:0007669"/>
    <property type="project" value="TreeGrafter"/>
</dbReference>
<feature type="signal peptide" evidence="5">
    <location>
        <begin position="1"/>
        <end position="21"/>
    </location>
</feature>
<dbReference type="GO" id="GO:0004364">
    <property type="term" value="F:glutathione transferase activity"/>
    <property type="evidence" value="ECO:0007669"/>
    <property type="project" value="UniProtKB-EC"/>
</dbReference>
<dbReference type="InterPro" id="IPR010987">
    <property type="entry name" value="Glutathione-S-Trfase_C-like"/>
</dbReference>
<sequence length="191" mass="21743">MAGLKLHGCIWSTATLRVVACLNEKGLECNEHKKEPFISLNPFGLVPAFEDGDLKLFESRAITKYIAHEYAEGGTKLIYDEGKGKKMAMVTVWMEAEAHQFDPLGLGTKTKLAKVLDVYEARLSQSKYLAGDEFTLADLHHMPNLHYLVTTPIKQLFESRHHFWAWCINIMARPSWLKVIEMQKKEFSADS</sequence>
<evidence type="ECO:0000313" key="8">
    <source>
        <dbReference type="EMBL" id="PIA61506.1"/>
    </source>
</evidence>
<dbReference type="GO" id="GO:0005737">
    <property type="term" value="C:cytoplasm"/>
    <property type="evidence" value="ECO:0007669"/>
    <property type="project" value="TreeGrafter"/>
</dbReference>
<protein>
    <recommendedName>
        <fullName evidence="2">glutathione transferase</fullName>
        <ecNumber evidence="2">2.5.1.18</ecNumber>
    </recommendedName>
</protein>
<evidence type="ECO:0000256" key="4">
    <source>
        <dbReference type="ARBA" id="ARBA00047960"/>
    </source>
</evidence>
<dbReference type="InterPro" id="IPR040079">
    <property type="entry name" value="Glutathione_S-Trfase"/>
</dbReference>
<dbReference type="Pfam" id="PF02798">
    <property type="entry name" value="GST_N"/>
    <property type="match status" value="1"/>
</dbReference>
<dbReference type="PANTHER" id="PTHR43900">
    <property type="entry name" value="GLUTATHIONE S-TRANSFERASE RHO"/>
    <property type="match status" value="1"/>
</dbReference>
<comment type="similarity">
    <text evidence="1">Belongs to the GST superfamily. Phi family.</text>
</comment>
<dbReference type="InterPro" id="IPR004046">
    <property type="entry name" value="GST_C"/>
</dbReference>
<dbReference type="InParanoid" id="A0A2G5F0K3"/>
<dbReference type="PROSITE" id="PS50404">
    <property type="entry name" value="GST_NTER"/>
    <property type="match status" value="1"/>
</dbReference>
<dbReference type="InterPro" id="IPR036249">
    <property type="entry name" value="Thioredoxin-like_sf"/>
</dbReference>
<dbReference type="FunCoup" id="A0A2G5F0K3">
    <property type="interactions" value="1463"/>
</dbReference>
<feature type="chain" id="PRO_5013861973" description="glutathione transferase" evidence="5">
    <location>
        <begin position="22"/>
        <end position="191"/>
    </location>
</feature>
<feature type="domain" description="GST N-terminal" evidence="6">
    <location>
        <begin position="2"/>
        <end position="74"/>
    </location>
</feature>
<evidence type="ECO:0000256" key="1">
    <source>
        <dbReference type="ARBA" id="ARBA00010128"/>
    </source>
</evidence>
<dbReference type="FunFam" id="1.20.1050.10:FF:000004">
    <property type="entry name" value="Glutathione S-transferase F2"/>
    <property type="match status" value="1"/>
</dbReference>
<dbReference type="InterPro" id="IPR004045">
    <property type="entry name" value="Glutathione_S-Trfase_N"/>
</dbReference>
<dbReference type="GO" id="GO:0009636">
    <property type="term" value="P:response to toxic substance"/>
    <property type="evidence" value="ECO:0007669"/>
    <property type="project" value="UniProtKB-ARBA"/>
</dbReference>
<dbReference type="EMBL" id="KZ305020">
    <property type="protein sequence ID" value="PIA61506.1"/>
    <property type="molecule type" value="Genomic_DNA"/>
</dbReference>